<sequence length="333" mass="38253">MNLFHIQRGYFKDSFVFLGSMILSALIAAQFMGLRGAIVWTSFSVLCTYSLYNAKPDRSNYLYLILWMALVLGSAYVGQMLHLTWWFYLYLFILSYFYYYLFGRDPVFDRAMRFAIILSTIGTALPKITDGLPIGSAIGTISALIVCHILLRKNMDLEAFKQGVFSQDLFRLQTHLIPRALIYSLGMFLTLLIPHYLGIEKNYWATITFVMVMPPKASTVFHNSLLRFLGSIVAVLALFLLFQVPQYLPQMNETYYMIGLLFIFSFILPLSFTKGFTTVTFWVTCYSLVMVELGMYWNHPVLALLTDRIVETALGGIIAIITSWILKIMRQQD</sequence>
<organism evidence="7 8">
    <name type="scientific">Ignatzschineria larvae DSM 13226</name>
    <dbReference type="NCBI Taxonomy" id="1111732"/>
    <lineage>
        <taxon>Bacteria</taxon>
        <taxon>Pseudomonadati</taxon>
        <taxon>Pseudomonadota</taxon>
        <taxon>Gammaproteobacteria</taxon>
        <taxon>Cardiobacteriales</taxon>
        <taxon>Ignatzschineriaceae</taxon>
        <taxon>Ignatzschineria</taxon>
    </lineage>
</organism>
<feature type="transmembrane region" description="Helical" evidence="5">
    <location>
        <begin position="134"/>
        <end position="151"/>
    </location>
</feature>
<gene>
    <name evidence="7" type="ORF">WMO13_05250</name>
</gene>
<feature type="transmembrane region" description="Helical" evidence="5">
    <location>
        <begin position="180"/>
        <end position="197"/>
    </location>
</feature>
<keyword evidence="2 5" id="KW-0812">Transmembrane</keyword>
<accession>A0ABZ3C1Z0</accession>
<dbReference type="RefSeq" id="WP_051396313.1">
    <property type="nucleotide sequence ID" value="NZ_CP150637.1"/>
</dbReference>
<reference evidence="7 8" key="1">
    <citation type="submission" date="2024-03" db="EMBL/GenBank/DDBJ databases">
        <title>Complete Genome Sequence and Annotation of Ignatzschineria larvae DSM 13226.</title>
        <authorList>
            <person name="Cantrell E."/>
            <person name="Burcham Z.M."/>
        </authorList>
    </citation>
    <scope>NUCLEOTIDE SEQUENCE [LARGE SCALE GENOMIC DNA]</scope>
    <source>
        <strain evidence="7 8">DSM 13226</strain>
    </source>
</reference>
<evidence type="ECO:0000256" key="1">
    <source>
        <dbReference type="ARBA" id="ARBA00004141"/>
    </source>
</evidence>
<feature type="transmembrane region" description="Helical" evidence="5">
    <location>
        <begin position="85"/>
        <end position="102"/>
    </location>
</feature>
<feature type="transmembrane region" description="Helical" evidence="5">
    <location>
        <begin position="61"/>
        <end position="79"/>
    </location>
</feature>
<dbReference type="EMBL" id="CP150637">
    <property type="protein sequence ID" value="WZW88799.1"/>
    <property type="molecule type" value="Genomic_DNA"/>
</dbReference>
<evidence type="ECO:0000313" key="8">
    <source>
        <dbReference type="Proteomes" id="UP001449178"/>
    </source>
</evidence>
<evidence type="ECO:0000259" key="6">
    <source>
        <dbReference type="Pfam" id="PF13515"/>
    </source>
</evidence>
<feature type="transmembrane region" description="Helical" evidence="5">
    <location>
        <begin position="228"/>
        <end position="248"/>
    </location>
</feature>
<keyword evidence="3 5" id="KW-1133">Transmembrane helix</keyword>
<proteinExistence type="predicted"/>
<dbReference type="Proteomes" id="UP001449178">
    <property type="component" value="Chromosome"/>
</dbReference>
<protein>
    <submittedName>
        <fullName evidence="7">FUSC family protein</fullName>
    </submittedName>
</protein>
<keyword evidence="4 5" id="KW-0472">Membrane</keyword>
<feature type="transmembrane region" description="Helical" evidence="5">
    <location>
        <begin position="309"/>
        <end position="326"/>
    </location>
</feature>
<evidence type="ECO:0000313" key="7">
    <source>
        <dbReference type="EMBL" id="WZW88799.1"/>
    </source>
</evidence>
<evidence type="ECO:0000256" key="4">
    <source>
        <dbReference type="ARBA" id="ARBA00023136"/>
    </source>
</evidence>
<dbReference type="Pfam" id="PF13515">
    <property type="entry name" value="FUSC_2"/>
    <property type="match status" value="1"/>
</dbReference>
<feature type="transmembrane region" description="Helical" evidence="5">
    <location>
        <begin position="12"/>
        <end position="31"/>
    </location>
</feature>
<feature type="domain" description="Integral membrane bound transporter" evidence="6">
    <location>
        <begin position="190"/>
        <end position="321"/>
    </location>
</feature>
<comment type="subcellular location">
    <subcellularLocation>
        <location evidence="1">Membrane</location>
        <topology evidence="1">Multi-pass membrane protein</topology>
    </subcellularLocation>
</comment>
<evidence type="ECO:0000256" key="2">
    <source>
        <dbReference type="ARBA" id="ARBA00022692"/>
    </source>
</evidence>
<dbReference type="InterPro" id="IPR049453">
    <property type="entry name" value="Memb_transporter_dom"/>
</dbReference>
<name>A0ABZ3C1Z0_9GAMM</name>
<evidence type="ECO:0000256" key="3">
    <source>
        <dbReference type="ARBA" id="ARBA00022989"/>
    </source>
</evidence>
<keyword evidence="8" id="KW-1185">Reference proteome</keyword>
<evidence type="ECO:0000256" key="5">
    <source>
        <dbReference type="SAM" id="Phobius"/>
    </source>
</evidence>